<dbReference type="InterPro" id="IPR001841">
    <property type="entry name" value="Znf_RING"/>
</dbReference>
<comment type="catalytic activity">
    <reaction evidence="1">
        <text>S-ubiquitinyl-[E2 ubiquitin-conjugating enzyme]-L-cysteine + [acceptor protein]-L-lysine = [E2 ubiquitin-conjugating enzyme]-L-cysteine + N(6)-ubiquitinyl-[acceptor protein]-L-lysine.</text>
        <dbReference type="EC" id="2.3.2.27"/>
    </reaction>
</comment>
<proteinExistence type="predicted"/>
<feature type="domain" description="RING-type" evidence="8">
    <location>
        <begin position="32"/>
        <end position="71"/>
    </location>
</feature>
<evidence type="ECO:0000256" key="5">
    <source>
        <dbReference type="ARBA" id="ARBA00023163"/>
    </source>
</evidence>
<feature type="compositionally biased region" description="Basic residues" evidence="7">
    <location>
        <begin position="109"/>
        <end position="127"/>
    </location>
</feature>
<keyword evidence="4" id="KW-0805">Transcription regulation</keyword>
<feature type="region of interest" description="Disordered" evidence="7">
    <location>
        <begin position="97"/>
        <end position="140"/>
    </location>
</feature>
<evidence type="ECO:0000256" key="6">
    <source>
        <dbReference type="PROSITE-ProRule" id="PRU00175"/>
    </source>
</evidence>
<accession>A0ABR4J5F6</accession>
<sequence>MTDDANIQQQILQETLKEIAQEQQEENVSNPCVICLEPITEPAIAVPCNHANFDFLCLVSWLEQRRNCPLCISDVSTVKYDLKHPDGPKIYQLPAVPPSTTNAASTAHVHPHGRPYHRIPRRQRRPRSPPSRTPDDPIRRRQQVYRDRLYSLRVGSNRLSQYREFTPEMFSRDEELVSRARKWLRRELQVFEFLNPDAPSDSQMARSGQQRLQNRRGNNAEFLLEYIIAILRTVDIKGSAGQAEELLRDFLGRDNASLFLHELQAWLRSPYTSLGDWDRNVQYDVGAQTARGELSASDRISTPVRSGRQAFRGRISKPRYSRGPRYQDRDSLLRGVQHVRDRYIPD</sequence>
<dbReference type="Gene3D" id="3.30.40.10">
    <property type="entry name" value="Zinc/RING finger domain, C3HC4 (zinc finger)"/>
    <property type="match status" value="1"/>
</dbReference>
<dbReference type="Proteomes" id="UP001610335">
    <property type="component" value="Unassembled WGS sequence"/>
</dbReference>
<keyword evidence="10" id="KW-1185">Reference proteome</keyword>
<evidence type="ECO:0000256" key="7">
    <source>
        <dbReference type="SAM" id="MobiDB-lite"/>
    </source>
</evidence>
<evidence type="ECO:0000259" key="8">
    <source>
        <dbReference type="PROSITE" id="PS50089"/>
    </source>
</evidence>
<keyword evidence="6" id="KW-0479">Metal-binding</keyword>
<dbReference type="InterPro" id="IPR013083">
    <property type="entry name" value="Znf_RING/FYVE/PHD"/>
</dbReference>
<evidence type="ECO:0000313" key="10">
    <source>
        <dbReference type="Proteomes" id="UP001610335"/>
    </source>
</evidence>
<dbReference type="EMBL" id="JBFXLS010000001">
    <property type="protein sequence ID" value="KAL2835037.1"/>
    <property type="molecule type" value="Genomic_DNA"/>
</dbReference>
<evidence type="ECO:0000256" key="2">
    <source>
        <dbReference type="ARBA" id="ARBA00012483"/>
    </source>
</evidence>
<evidence type="ECO:0000313" key="9">
    <source>
        <dbReference type="EMBL" id="KAL2835037.1"/>
    </source>
</evidence>
<organism evidence="9 10">
    <name type="scientific">Aspergillus cavernicola</name>
    <dbReference type="NCBI Taxonomy" id="176166"/>
    <lineage>
        <taxon>Eukaryota</taxon>
        <taxon>Fungi</taxon>
        <taxon>Dikarya</taxon>
        <taxon>Ascomycota</taxon>
        <taxon>Pezizomycotina</taxon>
        <taxon>Eurotiomycetes</taxon>
        <taxon>Eurotiomycetidae</taxon>
        <taxon>Eurotiales</taxon>
        <taxon>Aspergillaceae</taxon>
        <taxon>Aspergillus</taxon>
        <taxon>Aspergillus subgen. Nidulantes</taxon>
    </lineage>
</organism>
<keyword evidence="6" id="KW-0862">Zinc</keyword>
<evidence type="ECO:0000256" key="4">
    <source>
        <dbReference type="ARBA" id="ARBA00023015"/>
    </source>
</evidence>
<comment type="caution">
    <text evidence="9">The sequence shown here is derived from an EMBL/GenBank/DDBJ whole genome shotgun (WGS) entry which is preliminary data.</text>
</comment>
<protein>
    <recommendedName>
        <fullName evidence="2">RING-type E3 ubiquitin transferase</fullName>
        <ecNumber evidence="2">2.3.2.27</ecNumber>
    </recommendedName>
</protein>
<dbReference type="PANTHER" id="PTHR46077">
    <property type="entry name" value="E3 UBIQUITIN-PROTEIN LIGASE TOPORS"/>
    <property type="match status" value="1"/>
</dbReference>
<dbReference type="SUPFAM" id="SSF57850">
    <property type="entry name" value="RING/U-box"/>
    <property type="match status" value="1"/>
</dbReference>
<dbReference type="PANTHER" id="PTHR46077:SF1">
    <property type="entry name" value="TOP1 BINDING ARGININE_SERINE RICH PROTEIN, E3 UBIQUITIN LIGASE"/>
    <property type="match status" value="1"/>
</dbReference>
<dbReference type="SMART" id="SM00184">
    <property type="entry name" value="RING"/>
    <property type="match status" value="1"/>
</dbReference>
<dbReference type="Pfam" id="PF13639">
    <property type="entry name" value="zf-RING_2"/>
    <property type="match status" value="1"/>
</dbReference>
<keyword evidence="6" id="KW-0863">Zinc-finger</keyword>
<reference evidence="9 10" key="1">
    <citation type="submission" date="2024-07" db="EMBL/GenBank/DDBJ databases">
        <title>Section-level genome sequencing and comparative genomics of Aspergillus sections Usti and Cavernicolus.</title>
        <authorList>
            <consortium name="Lawrence Berkeley National Laboratory"/>
            <person name="Nybo J.L."/>
            <person name="Vesth T.C."/>
            <person name="Theobald S."/>
            <person name="Frisvad J.C."/>
            <person name="Larsen T.O."/>
            <person name="Kjaerboelling I."/>
            <person name="Rothschild-Mancinelli K."/>
            <person name="Lyhne E.K."/>
            <person name="Kogle M.E."/>
            <person name="Barry K."/>
            <person name="Clum A."/>
            <person name="Na H."/>
            <person name="Ledsgaard L."/>
            <person name="Lin J."/>
            <person name="Lipzen A."/>
            <person name="Kuo A."/>
            <person name="Riley R."/>
            <person name="Mondo S."/>
            <person name="LaButti K."/>
            <person name="Haridas S."/>
            <person name="Pangalinan J."/>
            <person name="Salamov A.A."/>
            <person name="Simmons B.A."/>
            <person name="Magnuson J.K."/>
            <person name="Chen J."/>
            <person name="Drula E."/>
            <person name="Henrissat B."/>
            <person name="Wiebenga A."/>
            <person name="Lubbers R.J."/>
            <person name="Gomes A.C."/>
            <person name="Makela M.R."/>
            <person name="Stajich J."/>
            <person name="Grigoriev I.V."/>
            <person name="Mortensen U.H."/>
            <person name="De vries R.P."/>
            <person name="Baker S.E."/>
            <person name="Andersen M.R."/>
        </authorList>
    </citation>
    <scope>NUCLEOTIDE SEQUENCE [LARGE SCALE GENOMIC DNA]</scope>
    <source>
        <strain evidence="9 10">CBS 600.67</strain>
    </source>
</reference>
<gene>
    <name evidence="9" type="ORF">BDW59DRAFT_2466</name>
</gene>
<keyword evidence="5" id="KW-0804">Transcription</keyword>
<dbReference type="EC" id="2.3.2.27" evidence="2"/>
<evidence type="ECO:0000256" key="3">
    <source>
        <dbReference type="ARBA" id="ARBA00022679"/>
    </source>
</evidence>
<keyword evidence="3" id="KW-0808">Transferase</keyword>
<dbReference type="PROSITE" id="PS50089">
    <property type="entry name" value="ZF_RING_2"/>
    <property type="match status" value="1"/>
</dbReference>
<name>A0ABR4J5F6_9EURO</name>
<evidence type="ECO:0000256" key="1">
    <source>
        <dbReference type="ARBA" id="ARBA00000900"/>
    </source>
</evidence>